<name>A0ABV7N8X8_9STAP</name>
<proteinExistence type="predicted"/>
<protein>
    <submittedName>
        <fullName evidence="3">Uncharacterized protein</fullName>
    </submittedName>
</protein>
<dbReference type="Proteomes" id="UP001595637">
    <property type="component" value="Unassembled WGS sequence"/>
</dbReference>
<comment type="caution">
    <text evidence="3">The sequence shown here is derived from an EMBL/GenBank/DDBJ whole genome shotgun (WGS) entry which is preliminary data.</text>
</comment>
<reference evidence="4" key="1">
    <citation type="journal article" date="2019" name="Int. J. Syst. Evol. Microbiol.">
        <title>The Global Catalogue of Microorganisms (GCM) 10K type strain sequencing project: providing services to taxonomists for standard genome sequencing and annotation.</title>
        <authorList>
            <consortium name="The Broad Institute Genomics Platform"/>
            <consortium name="The Broad Institute Genome Sequencing Center for Infectious Disease"/>
            <person name="Wu L."/>
            <person name="Ma J."/>
        </authorList>
    </citation>
    <scope>NUCLEOTIDE SEQUENCE [LARGE SCALE GENOMIC DNA]</scope>
    <source>
        <strain evidence="4">CCM 7756</strain>
    </source>
</reference>
<gene>
    <name evidence="3" type="ORF">ACFOEO_10480</name>
</gene>
<evidence type="ECO:0000256" key="2">
    <source>
        <dbReference type="SAM" id="SignalP"/>
    </source>
</evidence>
<keyword evidence="2" id="KW-0732">Signal</keyword>
<organism evidence="3 4">
    <name type="scientific">Salinicoccus sesuvii</name>
    <dbReference type="NCBI Taxonomy" id="868281"/>
    <lineage>
        <taxon>Bacteria</taxon>
        <taxon>Bacillati</taxon>
        <taxon>Bacillota</taxon>
        <taxon>Bacilli</taxon>
        <taxon>Bacillales</taxon>
        <taxon>Staphylococcaceae</taxon>
        <taxon>Salinicoccus</taxon>
    </lineage>
</organism>
<keyword evidence="4" id="KW-1185">Reference proteome</keyword>
<feature type="coiled-coil region" evidence="1">
    <location>
        <begin position="77"/>
        <end position="140"/>
    </location>
</feature>
<dbReference type="EMBL" id="JBHRVQ010000001">
    <property type="protein sequence ID" value="MFC3389000.1"/>
    <property type="molecule type" value="Genomic_DNA"/>
</dbReference>
<keyword evidence="1" id="KW-0175">Coiled coil</keyword>
<dbReference type="RefSeq" id="WP_380655334.1">
    <property type="nucleotide sequence ID" value="NZ_JBHRVQ010000001.1"/>
</dbReference>
<accession>A0ABV7N8X8</accession>
<sequence>MKPIFLIFAAVLLTACSTTIEQDSDFESLASDRPYIKTMTHQNIQLSSAIHQQGKRDYSNSLSTTTVNADGTSVEYTQQEMAEIEELAQQVDHIKQDVTGIWKADFTPMYNQFLWNRLGKDKTAERLERLHESYGQLEADLDGIKTPEFLDDRDSRILEHLKDDLYLAISNRTLALIEFKLMNQDDDYKMSETMLDIHVQNSSNYLMSADESLDQLEALEHKVEHPRKDLLVVEE</sequence>
<evidence type="ECO:0000256" key="1">
    <source>
        <dbReference type="SAM" id="Coils"/>
    </source>
</evidence>
<feature type="chain" id="PRO_5045416351" evidence="2">
    <location>
        <begin position="22"/>
        <end position="235"/>
    </location>
</feature>
<evidence type="ECO:0000313" key="3">
    <source>
        <dbReference type="EMBL" id="MFC3389000.1"/>
    </source>
</evidence>
<feature type="signal peptide" evidence="2">
    <location>
        <begin position="1"/>
        <end position="21"/>
    </location>
</feature>
<evidence type="ECO:0000313" key="4">
    <source>
        <dbReference type="Proteomes" id="UP001595637"/>
    </source>
</evidence>
<dbReference type="PROSITE" id="PS51257">
    <property type="entry name" value="PROKAR_LIPOPROTEIN"/>
    <property type="match status" value="1"/>
</dbReference>